<keyword evidence="3" id="KW-1185">Reference proteome</keyword>
<accession>A0ABQ2LTT0</accession>
<feature type="compositionally biased region" description="Low complexity" evidence="1">
    <location>
        <begin position="319"/>
        <end position="328"/>
    </location>
</feature>
<protein>
    <recommendedName>
        <fullName evidence="4">Glycosyl hydrolase family 32</fullName>
    </recommendedName>
</protein>
<evidence type="ECO:0000313" key="3">
    <source>
        <dbReference type="Proteomes" id="UP000631535"/>
    </source>
</evidence>
<evidence type="ECO:0008006" key="4">
    <source>
        <dbReference type="Google" id="ProtNLM"/>
    </source>
</evidence>
<dbReference type="EMBL" id="BMMP01000001">
    <property type="protein sequence ID" value="GGO42627.1"/>
    <property type="molecule type" value="Genomic_DNA"/>
</dbReference>
<dbReference type="Proteomes" id="UP000631535">
    <property type="component" value="Unassembled WGS sequence"/>
</dbReference>
<proteinExistence type="predicted"/>
<evidence type="ECO:0000256" key="1">
    <source>
        <dbReference type="SAM" id="MobiDB-lite"/>
    </source>
</evidence>
<comment type="caution">
    <text evidence="2">The sequence shown here is derived from an EMBL/GenBank/DDBJ whole genome shotgun (WGS) entry which is preliminary data.</text>
</comment>
<organism evidence="2 3">
    <name type="scientific">Streptomyces daqingensis</name>
    <dbReference type="NCBI Taxonomy" id="1472640"/>
    <lineage>
        <taxon>Bacteria</taxon>
        <taxon>Bacillati</taxon>
        <taxon>Actinomycetota</taxon>
        <taxon>Actinomycetes</taxon>
        <taxon>Kitasatosporales</taxon>
        <taxon>Streptomycetaceae</taxon>
        <taxon>Streptomyces</taxon>
    </lineage>
</organism>
<feature type="region of interest" description="Disordered" evidence="1">
    <location>
        <begin position="319"/>
        <end position="353"/>
    </location>
</feature>
<dbReference type="Gene3D" id="2.115.10.20">
    <property type="entry name" value="Glycosyl hydrolase domain, family 43"/>
    <property type="match status" value="1"/>
</dbReference>
<feature type="compositionally biased region" description="Basic and acidic residues" evidence="1">
    <location>
        <begin position="329"/>
        <end position="341"/>
    </location>
</feature>
<gene>
    <name evidence="2" type="ORF">GCM10012287_03950</name>
</gene>
<dbReference type="RefSeq" id="WP_189035259.1">
    <property type="nucleotide sequence ID" value="NZ_BMMP01000001.1"/>
</dbReference>
<feature type="compositionally biased region" description="Low complexity" evidence="1">
    <location>
        <begin position="342"/>
        <end position="353"/>
    </location>
</feature>
<sequence length="353" mass="38033">MDTCTDPAGQSGHTAPGSGSGTGAFPLPGTTAATVAVPAPGSGPQRWAGAPSALYDADGSLLLAYRVRDAGEDRNVVARTFDGSTYTAVAVLESGRLDAMMVERPALVRTPAGTLRLYVSCATPGTKHWWVGVLEAPTAEELPGAVLRPVFRGDHATAVKDPVIRCRDGRWEAWLCCHPLDRPGHEDRMFTAYATSEDGLEWRWRGPVLRGRPGAWDARGARLTSVLPDGRASYDGRARAEENWFERTGLAAGEVVDGAPQFSALGREPVADVRYLEVLPLPGAAGHRIFYEARLRDGSHELRTELILPEEWSRQRWCSSSCSSGTSSERSRRVPSRRDSRGGSVRAAGSLRG</sequence>
<evidence type="ECO:0000313" key="2">
    <source>
        <dbReference type="EMBL" id="GGO42627.1"/>
    </source>
</evidence>
<name>A0ABQ2LTT0_9ACTN</name>
<feature type="region of interest" description="Disordered" evidence="1">
    <location>
        <begin position="1"/>
        <end position="29"/>
    </location>
</feature>
<reference evidence="3" key="1">
    <citation type="journal article" date="2019" name="Int. J. Syst. Evol. Microbiol.">
        <title>The Global Catalogue of Microorganisms (GCM) 10K type strain sequencing project: providing services to taxonomists for standard genome sequencing and annotation.</title>
        <authorList>
            <consortium name="The Broad Institute Genomics Platform"/>
            <consortium name="The Broad Institute Genome Sequencing Center for Infectious Disease"/>
            <person name="Wu L."/>
            <person name="Ma J."/>
        </authorList>
    </citation>
    <scope>NUCLEOTIDE SEQUENCE [LARGE SCALE GENOMIC DNA]</scope>
    <source>
        <strain evidence="3">CGMCC 4.7178</strain>
    </source>
</reference>
<dbReference type="SUPFAM" id="SSF75005">
    <property type="entry name" value="Arabinanase/levansucrase/invertase"/>
    <property type="match status" value="1"/>
</dbReference>
<dbReference type="InterPro" id="IPR023296">
    <property type="entry name" value="Glyco_hydro_beta-prop_sf"/>
</dbReference>